<keyword evidence="1" id="KW-0472">Membrane</keyword>
<dbReference type="Proteomes" id="UP001596050">
    <property type="component" value="Unassembled WGS sequence"/>
</dbReference>
<name>A0ABW0L8W5_9BURK</name>
<sequence>MIDDAGANEMPLTATALKASGGGVPMEKIIVAIHGVGNQLRSSTIRSVARRFGDRSTPPLPVMPLGYFSSAAGSNVRWSRLDAKPDDVLAKIGFAEVYWADIPAQVVKANDTLEETKAWGRTVVSRAESVYEKSVPNGNLTPQDFALGIGVVEELIETIDVLENLLWVTAKAGVFKFEIGELLRDYVDDVQIVTDFPVYREKILYRLHSALAAIVATYQETYPGRVPDIYLVAHSEGTVISLLGLLQALSNQVIPDHEDPAKSVDTSWVTFVRGFMTIGSPIDKHITLWPKLWDDFNMTSSTDESGAVVLTTGNQTPVRLPRKIKWRNYFDYGDPIGFKLESAVDLLQDKGCAAFEFATAEHDFGFSRYPMPGKAHNDYWDDADVFGHFIEDVVIGSGQAQPPANRRFASVISKCIPYFATFLLHLIAVFVLYKAVTATSDTIFTAEIVLSAGAIGLLGVLLTCITVAARIPRLVKPNGARWEIVSMIFLLIGALCVAYLPTDVATFLGERLPSLPFTLYPGDESAAKTALMTAAVFVVVIAGWVVPRRPKLSRRALLGSGACVIAYIIGARLFFDDSIDALPIWPVILAGLMFLYLWWLAIMLFDLTFVWHRYVREAVFVQALRCWRRREDAKPRPMMGLGPEPPPVGSPV</sequence>
<keyword evidence="1" id="KW-0812">Transmembrane</keyword>
<feature type="transmembrane region" description="Helical" evidence="1">
    <location>
        <begin position="587"/>
        <end position="611"/>
    </location>
</feature>
<dbReference type="RefSeq" id="WP_379784651.1">
    <property type="nucleotide sequence ID" value="NZ_JBHSMU010000015.1"/>
</dbReference>
<feature type="transmembrane region" description="Helical" evidence="1">
    <location>
        <begin position="415"/>
        <end position="436"/>
    </location>
</feature>
<organism evidence="2 3">
    <name type="scientific">Massilia niabensis</name>
    <dbReference type="NCBI Taxonomy" id="544910"/>
    <lineage>
        <taxon>Bacteria</taxon>
        <taxon>Pseudomonadati</taxon>
        <taxon>Pseudomonadota</taxon>
        <taxon>Betaproteobacteria</taxon>
        <taxon>Burkholderiales</taxon>
        <taxon>Oxalobacteraceae</taxon>
        <taxon>Telluria group</taxon>
        <taxon>Massilia</taxon>
    </lineage>
</organism>
<keyword evidence="1" id="KW-1133">Transmembrane helix</keyword>
<reference evidence="3" key="1">
    <citation type="journal article" date="2019" name="Int. J. Syst. Evol. Microbiol.">
        <title>The Global Catalogue of Microorganisms (GCM) 10K type strain sequencing project: providing services to taxonomists for standard genome sequencing and annotation.</title>
        <authorList>
            <consortium name="The Broad Institute Genomics Platform"/>
            <consortium name="The Broad Institute Genome Sequencing Center for Infectious Disease"/>
            <person name="Wu L."/>
            <person name="Ma J."/>
        </authorList>
    </citation>
    <scope>NUCLEOTIDE SEQUENCE [LARGE SCALE GENOMIC DNA]</scope>
    <source>
        <strain evidence="3">KACC 12649</strain>
    </source>
</reference>
<evidence type="ECO:0000313" key="3">
    <source>
        <dbReference type="Proteomes" id="UP001596050"/>
    </source>
</evidence>
<feature type="transmembrane region" description="Helical" evidence="1">
    <location>
        <begin position="557"/>
        <end position="575"/>
    </location>
</feature>
<evidence type="ECO:0000313" key="2">
    <source>
        <dbReference type="EMBL" id="MFC5461211.1"/>
    </source>
</evidence>
<protein>
    <submittedName>
        <fullName evidence="2">MFS transporter</fullName>
    </submittedName>
</protein>
<accession>A0ABW0L8W5</accession>
<feature type="transmembrane region" description="Helical" evidence="1">
    <location>
        <begin position="525"/>
        <end position="545"/>
    </location>
</feature>
<evidence type="ECO:0000256" key="1">
    <source>
        <dbReference type="SAM" id="Phobius"/>
    </source>
</evidence>
<gene>
    <name evidence="2" type="ORF">ACFPN5_15470</name>
</gene>
<dbReference type="EMBL" id="JBHSMU010000015">
    <property type="protein sequence ID" value="MFC5461211.1"/>
    <property type="molecule type" value="Genomic_DNA"/>
</dbReference>
<proteinExistence type="predicted"/>
<feature type="transmembrane region" description="Helical" evidence="1">
    <location>
        <begin position="480"/>
        <end position="500"/>
    </location>
</feature>
<keyword evidence="3" id="KW-1185">Reference proteome</keyword>
<feature type="transmembrane region" description="Helical" evidence="1">
    <location>
        <begin position="448"/>
        <end position="468"/>
    </location>
</feature>
<comment type="caution">
    <text evidence="2">The sequence shown here is derived from an EMBL/GenBank/DDBJ whole genome shotgun (WGS) entry which is preliminary data.</text>
</comment>